<reference evidence="1" key="1">
    <citation type="journal article" date="2020" name="Nat. Commun.">
        <title>Large-scale genome sequencing of mycorrhizal fungi provides insights into the early evolution of symbiotic traits.</title>
        <authorList>
            <person name="Miyauchi S."/>
            <person name="Kiss E."/>
            <person name="Kuo A."/>
            <person name="Drula E."/>
            <person name="Kohler A."/>
            <person name="Sanchez-Garcia M."/>
            <person name="Morin E."/>
            <person name="Andreopoulos B."/>
            <person name="Barry K.W."/>
            <person name="Bonito G."/>
            <person name="Buee M."/>
            <person name="Carver A."/>
            <person name="Chen C."/>
            <person name="Cichocki N."/>
            <person name="Clum A."/>
            <person name="Culley D."/>
            <person name="Crous P.W."/>
            <person name="Fauchery L."/>
            <person name="Girlanda M."/>
            <person name="Hayes R.D."/>
            <person name="Keri Z."/>
            <person name="LaButti K."/>
            <person name="Lipzen A."/>
            <person name="Lombard V."/>
            <person name="Magnuson J."/>
            <person name="Maillard F."/>
            <person name="Murat C."/>
            <person name="Nolan M."/>
            <person name="Ohm R.A."/>
            <person name="Pangilinan J."/>
            <person name="Pereira M.F."/>
            <person name="Perotto S."/>
            <person name="Peter M."/>
            <person name="Pfister S."/>
            <person name="Riley R."/>
            <person name="Sitrit Y."/>
            <person name="Stielow J.B."/>
            <person name="Szollosi G."/>
            <person name="Zifcakova L."/>
            <person name="Stursova M."/>
            <person name="Spatafora J.W."/>
            <person name="Tedersoo L."/>
            <person name="Vaario L.M."/>
            <person name="Yamada A."/>
            <person name="Yan M."/>
            <person name="Wang P."/>
            <person name="Xu J."/>
            <person name="Bruns T."/>
            <person name="Baldrian P."/>
            <person name="Vilgalys R."/>
            <person name="Dunand C."/>
            <person name="Henrissat B."/>
            <person name="Grigoriev I.V."/>
            <person name="Hibbett D."/>
            <person name="Nagy L.G."/>
            <person name="Martin F.M."/>
        </authorList>
    </citation>
    <scope>NUCLEOTIDE SEQUENCE</scope>
    <source>
        <strain evidence="1">UH-Tt-Lm1</strain>
    </source>
</reference>
<reference evidence="1" key="2">
    <citation type="submission" date="2020-11" db="EMBL/GenBank/DDBJ databases">
        <authorList>
            <consortium name="DOE Joint Genome Institute"/>
            <person name="Kuo A."/>
            <person name="Miyauchi S."/>
            <person name="Kiss E."/>
            <person name="Drula E."/>
            <person name="Kohler A."/>
            <person name="Sanchez-Garcia M."/>
            <person name="Andreopoulos B."/>
            <person name="Barry K.W."/>
            <person name="Bonito G."/>
            <person name="Buee M."/>
            <person name="Carver A."/>
            <person name="Chen C."/>
            <person name="Cichocki N."/>
            <person name="Clum A."/>
            <person name="Culley D."/>
            <person name="Crous P.W."/>
            <person name="Fauchery L."/>
            <person name="Girlanda M."/>
            <person name="Hayes R."/>
            <person name="Keri Z."/>
            <person name="Labutti K."/>
            <person name="Lipzen A."/>
            <person name="Lombard V."/>
            <person name="Magnuson J."/>
            <person name="Maillard F."/>
            <person name="Morin E."/>
            <person name="Murat C."/>
            <person name="Nolan M."/>
            <person name="Ohm R."/>
            <person name="Pangilinan J."/>
            <person name="Pereira M."/>
            <person name="Perotto S."/>
            <person name="Peter M."/>
            <person name="Riley R."/>
            <person name="Sitrit Y."/>
            <person name="Stielow B."/>
            <person name="Szollosi G."/>
            <person name="Zifcakova L."/>
            <person name="Stursova M."/>
            <person name="Spatafora J.W."/>
            <person name="Tedersoo L."/>
            <person name="Vaario L.-M."/>
            <person name="Yamada A."/>
            <person name="Yan M."/>
            <person name="Wang P."/>
            <person name="Xu J."/>
            <person name="Bruns T."/>
            <person name="Baldrian P."/>
            <person name="Vilgalys R."/>
            <person name="Henrissat B."/>
            <person name="Grigoriev I.V."/>
            <person name="Hibbett D."/>
            <person name="Nagy L.G."/>
            <person name="Martin F.M."/>
        </authorList>
    </citation>
    <scope>NUCLEOTIDE SEQUENCE</scope>
    <source>
        <strain evidence="1">UH-Tt-Lm1</strain>
    </source>
</reference>
<dbReference type="AlphaFoldDB" id="A0A9P6HFF9"/>
<accession>A0A9P6HFF9</accession>
<protein>
    <submittedName>
        <fullName evidence="1">Uncharacterized protein</fullName>
    </submittedName>
</protein>
<gene>
    <name evidence="1" type="ORF">BJ322DRAFT_869527</name>
</gene>
<comment type="caution">
    <text evidence="1">The sequence shown here is derived from an EMBL/GenBank/DDBJ whole genome shotgun (WGS) entry which is preliminary data.</text>
</comment>
<proteinExistence type="predicted"/>
<organism evidence="1 2">
    <name type="scientific">Thelephora terrestris</name>
    <dbReference type="NCBI Taxonomy" id="56493"/>
    <lineage>
        <taxon>Eukaryota</taxon>
        <taxon>Fungi</taxon>
        <taxon>Dikarya</taxon>
        <taxon>Basidiomycota</taxon>
        <taxon>Agaricomycotina</taxon>
        <taxon>Agaricomycetes</taxon>
        <taxon>Thelephorales</taxon>
        <taxon>Thelephoraceae</taxon>
        <taxon>Thelephora</taxon>
    </lineage>
</organism>
<dbReference type="OrthoDB" id="3197992at2759"/>
<evidence type="ECO:0000313" key="2">
    <source>
        <dbReference type="Proteomes" id="UP000736335"/>
    </source>
</evidence>
<dbReference type="Proteomes" id="UP000736335">
    <property type="component" value="Unassembled WGS sequence"/>
</dbReference>
<evidence type="ECO:0000313" key="1">
    <source>
        <dbReference type="EMBL" id="KAF9784775.1"/>
    </source>
</evidence>
<sequence>MGINTRPAFPSFDRRNPRPDCLSRYIRLTGSSNPNPPSEMCEHEIVGDYYRGCGHFHGRYYTGEVQDCNSTNCKASKAHKHTARNCGCINVVTNVNRVQNMFQAKHPDCQ</sequence>
<name>A0A9P6HFF9_9AGAM</name>
<keyword evidence="2" id="KW-1185">Reference proteome</keyword>
<dbReference type="EMBL" id="WIUZ02000008">
    <property type="protein sequence ID" value="KAF9784775.1"/>
    <property type="molecule type" value="Genomic_DNA"/>
</dbReference>